<dbReference type="Proteomes" id="UP000800200">
    <property type="component" value="Unassembled WGS sequence"/>
</dbReference>
<keyword evidence="4 6" id="KW-0472">Membrane</keyword>
<feature type="transmembrane region" description="Helical" evidence="6">
    <location>
        <begin position="26"/>
        <end position="47"/>
    </location>
</feature>
<accession>A0A6A6DNA0</accession>
<evidence type="ECO:0000256" key="1">
    <source>
        <dbReference type="ARBA" id="ARBA00004141"/>
    </source>
</evidence>
<dbReference type="PANTHER" id="PTHR33048">
    <property type="entry name" value="PTH11-LIKE INTEGRAL MEMBRANE PROTEIN (AFU_ORTHOLOGUE AFUA_5G11245)"/>
    <property type="match status" value="1"/>
</dbReference>
<feature type="domain" description="Rhodopsin" evidence="7">
    <location>
        <begin position="43"/>
        <end position="278"/>
    </location>
</feature>
<evidence type="ECO:0000313" key="9">
    <source>
        <dbReference type="Proteomes" id="UP000800200"/>
    </source>
</evidence>
<evidence type="ECO:0000256" key="4">
    <source>
        <dbReference type="ARBA" id="ARBA00023136"/>
    </source>
</evidence>
<comment type="subcellular location">
    <subcellularLocation>
        <location evidence="1">Membrane</location>
        <topology evidence="1">Multi-pass membrane protein</topology>
    </subcellularLocation>
</comment>
<feature type="transmembrane region" description="Helical" evidence="6">
    <location>
        <begin position="218"/>
        <end position="239"/>
    </location>
</feature>
<proteinExistence type="inferred from homology"/>
<evidence type="ECO:0000256" key="6">
    <source>
        <dbReference type="SAM" id="Phobius"/>
    </source>
</evidence>
<dbReference type="GO" id="GO:0016020">
    <property type="term" value="C:membrane"/>
    <property type="evidence" value="ECO:0007669"/>
    <property type="project" value="UniProtKB-SubCell"/>
</dbReference>
<gene>
    <name evidence="8" type="ORF">K469DRAFT_671979</name>
</gene>
<dbReference type="EMBL" id="ML994655">
    <property type="protein sequence ID" value="KAF2180971.1"/>
    <property type="molecule type" value="Genomic_DNA"/>
</dbReference>
<sequence length="342" mass="38509">MPPFDPSTPSELPQTTDAQEENAAKIILFTAVFLVLTFAAIALRLASRWIQGVRLRWDDILLLLSFAQMLAIHVLFVVAIKYGGFGRHTSQITDEQLVFFMKSYFAAGLVMPTCYATAKLSILALLYRMFALSKFRTVVRILTAVVLCWWVSTVLLDTFICYPINARWDSSIKGNCSNKVIQVEYFATPIPWIITDFGILIAPMPVLGSMKLSRAKKVAIFAMFGFGVVTCAVACKRYITLLQIHNDDITFSMVEPCIWTIVETSTTIICASLPGSLHALKKVLPTILLRQSFEYIEEWFYAWKTSSTQWWSTGRRATQTVCETVESPPASISTRRLELTPI</sequence>
<protein>
    <recommendedName>
        <fullName evidence="7">Rhodopsin domain-containing protein</fullName>
    </recommendedName>
</protein>
<name>A0A6A6DNA0_9PEZI</name>
<dbReference type="OrthoDB" id="10017208at2759"/>
<evidence type="ECO:0000313" key="8">
    <source>
        <dbReference type="EMBL" id="KAF2180971.1"/>
    </source>
</evidence>
<evidence type="ECO:0000256" key="3">
    <source>
        <dbReference type="ARBA" id="ARBA00022989"/>
    </source>
</evidence>
<feature type="transmembrane region" description="Helical" evidence="6">
    <location>
        <begin position="139"/>
        <end position="165"/>
    </location>
</feature>
<dbReference type="InterPro" id="IPR052337">
    <property type="entry name" value="SAT4-like"/>
</dbReference>
<dbReference type="PANTHER" id="PTHR33048:SF47">
    <property type="entry name" value="INTEGRAL MEMBRANE PROTEIN-RELATED"/>
    <property type="match status" value="1"/>
</dbReference>
<keyword evidence="3 6" id="KW-1133">Transmembrane helix</keyword>
<feature type="transmembrane region" description="Helical" evidence="6">
    <location>
        <begin position="104"/>
        <end position="127"/>
    </location>
</feature>
<feature type="transmembrane region" description="Helical" evidence="6">
    <location>
        <begin position="185"/>
        <end position="206"/>
    </location>
</feature>
<evidence type="ECO:0000256" key="5">
    <source>
        <dbReference type="ARBA" id="ARBA00038359"/>
    </source>
</evidence>
<dbReference type="Pfam" id="PF20684">
    <property type="entry name" value="Fung_rhodopsin"/>
    <property type="match status" value="1"/>
</dbReference>
<organism evidence="8 9">
    <name type="scientific">Zopfia rhizophila CBS 207.26</name>
    <dbReference type="NCBI Taxonomy" id="1314779"/>
    <lineage>
        <taxon>Eukaryota</taxon>
        <taxon>Fungi</taxon>
        <taxon>Dikarya</taxon>
        <taxon>Ascomycota</taxon>
        <taxon>Pezizomycotina</taxon>
        <taxon>Dothideomycetes</taxon>
        <taxon>Dothideomycetes incertae sedis</taxon>
        <taxon>Zopfiaceae</taxon>
        <taxon>Zopfia</taxon>
    </lineage>
</organism>
<keyword evidence="9" id="KW-1185">Reference proteome</keyword>
<dbReference type="AlphaFoldDB" id="A0A6A6DNA0"/>
<comment type="similarity">
    <text evidence="5">Belongs to the SAT4 family.</text>
</comment>
<evidence type="ECO:0000259" key="7">
    <source>
        <dbReference type="Pfam" id="PF20684"/>
    </source>
</evidence>
<keyword evidence="2 6" id="KW-0812">Transmembrane</keyword>
<dbReference type="InterPro" id="IPR049326">
    <property type="entry name" value="Rhodopsin_dom_fungi"/>
</dbReference>
<feature type="transmembrane region" description="Helical" evidence="6">
    <location>
        <begin position="59"/>
        <end position="84"/>
    </location>
</feature>
<reference evidence="8" key="1">
    <citation type="journal article" date="2020" name="Stud. Mycol.">
        <title>101 Dothideomycetes genomes: a test case for predicting lifestyles and emergence of pathogens.</title>
        <authorList>
            <person name="Haridas S."/>
            <person name="Albert R."/>
            <person name="Binder M."/>
            <person name="Bloem J."/>
            <person name="Labutti K."/>
            <person name="Salamov A."/>
            <person name="Andreopoulos B."/>
            <person name="Baker S."/>
            <person name="Barry K."/>
            <person name="Bills G."/>
            <person name="Bluhm B."/>
            <person name="Cannon C."/>
            <person name="Castanera R."/>
            <person name="Culley D."/>
            <person name="Daum C."/>
            <person name="Ezra D."/>
            <person name="Gonzalez J."/>
            <person name="Henrissat B."/>
            <person name="Kuo A."/>
            <person name="Liang C."/>
            <person name="Lipzen A."/>
            <person name="Lutzoni F."/>
            <person name="Magnuson J."/>
            <person name="Mondo S."/>
            <person name="Nolan M."/>
            <person name="Ohm R."/>
            <person name="Pangilinan J."/>
            <person name="Park H.-J."/>
            <person name="Ramirez L."/>
            <person name="Alfaro M."/>
            <person name="Sun H."/>
            <person name="Tritt A."/>
            <person name="Yoshinaga Y."/>
            <person name="Zwiers L.-H."/>
            <person name="Turgeon B."/>
            <person name="Goodwin S."/>
            <person name="Spatafora J."/>
            <person name="Crous P."/>
            <person name="Grigoriev I."/>
        </authorList>
    </citation>
    <scope>NUCLEOTIDE SEQUENCE</scope>
    <source>
        <strain evidence="8">CBS 207.26</strain>
    </source>
</reference>
<evidence type="ECO:0000256" key="2">
    <source>
        <dbReference type="ARBA" id="ARBA00022692"/>
    </source>
</evidence>